<evidence type="ECO:0000256" key="9">
    <source>
        <dbReference type="ARBA" id="ARBA00023065"/>
    </source>
</evidence>
<feature type="transmembrane region" description="Helical" evidence="12">
    <location>
        <begin position="383"/>
        <end position="404"/>
    </location>
</feature>
<dbReference type="InterPro" id="IPR012336">
    <property type="entry name" value="Thioredoxin-like_fold"/>
</dbReference>
<evidence type="ECO:0000313" key="15">
    <source>
        <dbReference type="EMBL" id="MDN4613918.1"/>
    </source>
</evidence>
<proteinExistence type="inferred from homology"/>
<dbReference type="InterPro" id="IPR004670">
    <property type="entry name" value="NhaA"/>
</dbReference>
<reference evidence="15" key="1">
    <citation type="submission" date="2023-06" db="EMBL/GenBank/DDBJ databases">
        <title>MT1 and MT2 Draft Genomes of Novel Species.</title>
        <authorList>
            <person name="Venkateswaran K."/>
        </authorList>
    </citation>
    <scope>NUCLEOTIDE SEQUENCE</scope>
    <source>
        <strain evidence="15">F6_8S_P_1B</strain>
    </source>
</reference>
<organism evidence="15 16">
    <name type="scientific">Leifsonia williamsii</name>
    <dbReference type="NCBI Taxonomy" id="3035919"/>
    <lineage>
        <taxon>Bacteria</taxon>
        <taxon>Bacillati</taxon>
        <taxon>Actinomycetota</taxon>
        <taxon>Actinomycetes</taxon>
        <taxon>Micrococcales</taxon>
        <taxon>Microbacteriaceae</taxon>
        <taxon>Leifsonia</taxon>
    </lineage>
</organism>
<evidence type="ECO:0000256" key="4">
    <source>
        <dbReference type="ARBA" id="ARBA00022449"/>
    </source>
</evidence>
<evidence type="ECO:0000256" key="12">
    <source>
        <dbReference type="HAMAP-Rule" id="MF_01844"/>
    </source>
</evidence>
<feature type="transmembrane region" description="Helical" evidence="12">
    <location>
        <begin position="342"/>
        <end position="363"/>
    </location>
</feature>
<sequence>MTQLTLIQRSPDPEQSGRSTQRRPSLKDRFLAVGRSRLGAMLLVLATLIAIVWANISFTGYEAFWETHLTVGLGDLHLDFTLHSLVNDALMAIFFFTVGLEVRREFAIGELTSWSRAVVPVVAALFGLAVPALVFLLFVMGTGYEHAWGVVISTDTAFLVGALALIGPHATGRLRIFLLALAVVDDIGALSIIALVYTDHFNPWPLVVAAVGLVAVYFTRYLRGGRGPVYATLAIVVWLCFLASGVHPTLAGVAMALLIPVYRPNRRDVEHALDLARTFRQSPNTEYARAAANSLRESISINERLQSAWSPYVAYVVLPLFALANAGVRLDGEILAGAIVSPLAWGVLAGLVVGKFAGVFGSTALLRAFRVGEFGPGLTVDRLAGGAALCGIGFTISLFIVDLAITDETAQNEARVGVLAATVVALGIATLIFRISDAVRPREEAGLTLVRPVDPARDHLFGDPNAPMTIVEYGDFQCGFCLKATGSVQEVSRELGDSLRYVWRHAPLTRYHPNALAAAEASEAAAKQGKFFEFERSLFADQENQLPSDILRRAEELGLDLDRFERDLSSPEVAARVRDDMLDAEAMDITAVPTFYINGRRHVGPYDAQSLIRALQETVPDPTR</sequence>
<protein>
    <recommendedName>
        <fullName evidence="12">Na(+)/H(+) antiporter NhaA</fullName>
    </recommendedName>
    <alternativeName>
        <fullName evidence="12">Sodium/proton antiporter NhaA</fullName>
    </alternativeName>
</protein>
<comment type="subcellular location">
    <subcellularLocation>
        <location evidence="1">Cell inner membrane</location>
        <topology evidence="1">Multi-pass membrane protein</topology>
    </subcellularLocation>
    <subcellularLocation>
        <location evidence="12">Cell membrane</location>
        <topology evidence="12">Multi-pass membrane protein</topology>
    </subcellularLocation>
</comment>
<evidence type="ECO:0000256" key="5">
    <source>
        <dbReference type="ARBA" id="ARBA00022475"/>
    </source>
</evidence>
<feature type="transmembrane region" description="Helical" evidence="12">
    <location>
        <begin position="114"/>
        <end position="140"/>
    </location>
</feature>
<comment type="function">
    <text evidence="12">Na(+)/H(+) antiporter that extrudes sodium in exchange for external protons.</text>
</comment>
<feature type="transmembrane region" description="Helical" evidence="12">
    <location>
        <begin position="178"/>
        <end position="198"/>
    </location>
</feature>
<keyword evidence="8 12" id="KW-0915">Sodium</keyword>
<evidence type="ECO:0000256" key="2">
    <source>
        <dbReference type="ARBA" id="ARBA00007006"/>
    </source>
</evidence>
<dbReference type="PROSITE" id="PS51352">
    <property type="entry name" value="THIOREDOXIN_2"/>
    <property type="match status" value="1"/>
</dbReference>
<evidence type="ECO:0000256" key="6">
    <source>
        <dbReference type="ARBA" id="ARBA00022692"/>
    </source>
</evidence>
<dbReference type="SUPFAM" id="SSF52833">
    <property type="entry name" value="Thioredoxin-like"/>
    <property type="match status" value="1"/>
</dbReference>
<feature type="transmembrane region" description="Helical" evidence="12">
    <location>
        <begin position="80"/>
        <end position="102"/>
    </location>
</feature>
<evidence type="ECO:0000256" key="1">
    <source>
        <dbReference type="ARBA" id="ARBA00004429"/>
    </source>
</evidence>
<comment type="similarity">
    <text evidence="12">Belongs to the NhaA Na(+)/H(+) (TC 2.A.33) antiporter family.</text>
</comment>
<keyword evidence="10 12" id="KW-0472">Membrane</keyword>
<keyword evidence="16" id="KW-1185">Reference proteome</keyword>
<keyword evidence="7 12" id="KW-1133">Transmembrane helix</keyword>
<dbReference type="InterPro" id="IPR013766">
    <property type="entry name" value="Thioredoxin_domain"/>
</dbReference>
<evidence type="ECO:0000256" key="13">
    <source>
        <dbReference type="SAM" id="MobiDB-lite"/>
    </source>
</evidence>
<keyword evidence="3 12" id="KW-0813">Transport</keyword>
<dbReference type="Proteomes" id="UP001174208">
    <property type="component" value="Unassembled WGS sequence"/>
</dbReference>
<feature type="transmembrane region" description="Helical" evidence="12">
    <location>
        <begin position="204"/>
        <end position="222"/>
    </location>
</feature>
<evidence type="ECO:0000259" key="14">
    <source>
        <dbReference type="PROSITE" id="PS51352"/>
    </source>
</evidence>
<keyword evidence="11 12" id="KW-0739">Sodium transport</keyword>
<feature type="transmembrane region" description="Helical" evidence="12">
    <location>
        <begin position="38"/>
        <end position="60"/>
    </location>
</feature>
<feature type="transmembrane region" description="Helical" evidence="12">
    <location>
        <begin position="312"/>
        <end position="330"/>
    </location>
</feature>
<dbReference type="RefSeq" id="WP_301210342.1">
    <property type="nucleotide sequence ID" value="NZ_JAROCF010000001.1"/>
</dbReference>
<dbReference type="PANTHER" id="PTHR30341:SF0">
    <property type="entry name" value="NA(+)_H(+) ANTIPORTER NHAA"/>
    <property type="match status" value="1"/>
</dbReference>
<dbReference type="InterPro" id="IPR036249">
    <property type="entry name" value="Thioredoxin-like_sf"/>
</dbReference>
<accession>A0ABT8KA92</accession>
<evidence type="ECO:0000256" key="3">
    <source>
        <dbReference type="ARBA" id="ARBA00022448"/>
    </source>
</evidence>
<feature type="domain" description="Thioredoxin" evidence="14">
    <location>
        <begin position="414"/>
        <end position="620"/>
    </location>
</feature>
<keyword evidence="9 12" id="KW-0406">Ion transport</keyword>
<dbReference type="HAMAP" id="MF_01844">
    <property type="entry name" value="NhaA"/>
    <property type="match status" value="1"/>
</dbReference>
<keyword evidence="4 12" id="KW-0050">Antiport</keyword>
<evidence type="ECO:0000313" key="16">
    <source>
        <dbReference type="Proteomes" id="UP001174208"/>
    </source>
</evidence>
<dbReference type="Pfam" id="PF13462">
    <property type="entry name" value="Thioredoxin_4"/>
    <property type="match status" value="1"/>
</dbReference>
<evidence type="ECO:0000256" key="8">
    <source>
        <dbReference type="ARBA" id="ARBA00023053"/>
    </source>
</evidence>
<comment type="similarity">
    <text evidence="2">In the N-terminal section; belongs to the NhaA Na(+)/H(+) (TC 2.A.33) antiporter family.</text>
</comment>
<feature type="transmembrane region" description="Helical" evidence="12">
    <location>
        <begin position="229"/>
        <end position="259"/>
    </location>
</feature>
<dbReference type="NCBIfam" id="TIGR00773">
    <property type="entry name" value="NhaA"/>
    <property type="match status" value="1"/>
</dbReference>
<dbReference type="Pfam" id="PF06965">
    <property type="entry name" value="Na_H_antiport_1"/>
    <property type="match status" value="1"/>
</dbReference>
<feature type="transmembrane region" description="Helical" evidence="12">
    <location>
        <begin position="416"/>
        <end position="435"/>
    </location>
</feature>
<dbReference type="EMBL" id="JAROCF010000001">
    <property type="protein sequence ID" value="MDN4613918.1"/>
    <property type="molecule type" value="Genomic_DNA"/>
</dbReference>
<comment type="caution">
    <text evidence="15">The sequence shown here is derived from an EMBL/GenBank/DDBJ whole genome shotgun (WGS) entry which is preliminary data.</text>
</comment>
<dbReference type="InterPro" id="IPR023171">
    <property type="entry name" value="Na/H_antiporter_dom_sf"/>
</dbReference>
<feature type="transmembrane region" description="Helical" evidence="12">
    <location>
        <begin position="146"/>
        <end position="166"/>
    </location>
</feature>
<evidence type="ECO:0000256" key="10">
    <source>
        <dbReference type="ARBA" id="ARBA00023136"/>
    </source>
</evidence>
<dbReference type="Gene3D" id="3.40.30.10">
    <property type="entry name" value="Glutaredoxin"/>
    <property type="match status" value="1"/>
</dbReference>
<comment type="catalytic activity">
    <reaction evidence="12">
        <text>Na(+)(in) + 2 H(+)(out) = Na(+)(out) + 2 H(+)(in)</text>
        <dbReference type="Rhea" id="RHEA:29251"/>
        <dbReference type="ChEBI" id="CHEBI:15378"/>
        <dbReference type="ChEBI" id="CHEBI:29101"/>
    </reaction>
</comment>
<evidence type="ECO:0000256" key="11">
    <source>
        <dbReference type="ARBA" id="ARBA00023201"/>
    </source>
</evidence>
<dbReference type="PANTHER" id="PTHR30341">
    <property type="entry name" value="SODIUM ION/PROTON ANTIPORTER NHAA-RELATED"/>
    <property type="match status" value="1"/>
</dbReference>
<evidence type="ECO:0000256" key="7">
    <source>
        <dbReference type="ARBA" id="ARBA00022989"/>
    </source>
</evidence>
<dbReference type="Gene3D" id="1.20.1530.10">
    <property type="entry name" value="Na+/H+ antiporter like domain"/>
    <property type="match status" value="1"/>
</dbReference>
<feature type="region of interest" description="Disordered" evidence="13">
    <location>
        <begin position="1"/>
        <end position="23"/>
    </location>
</feature>
<keyword evidence="6 12" id="KW-0812">Transmembrane</keyword>
<keyword evidence="5 12" id="KW-1003">Cell membrane</keyword>
<name>A0ABT8KA92_9MICO</name>
<gene>
    <name evidence="12 15" type="primary">nhaA</name>
    <name evidence="15" type="ORF">P5G50_05570</name>
</gene>